<evidence type="ECO:0000256" key="5">
    <source>
        <dbReference type="ARBA" id="ARBA00023157"/>
    </source>
</evidence>
<accession>A0A8S3T4L2</accession>
<keyword evidence="3" id="KW-0732">Signal</keyword>
<evidence type="ECO:0000256" key="3">
    <source>
        <dbReference type="ARBA" id="ARBA00022729"/>
    </source>
</evidence>
<dbReference type="Proteomes" id="UP000683360">
    <property type="component" value="Unassembled WGS sequence"/>
</dbReference>
<organism evidence="6 7">
    <name type="scientific">Mytilus edulis</name>
    <name type="common">Blue mussel</name>
    <dbReference type="NCBI Taxonomy" id="6550"/>
    <lineage>
        <taxon>Eukaryota</taxon>
        <taxon>Metazoa</taxon>
        <taxon>Spiralia</taxon>
        <taxon>Lophotrochozoa</taxon>
        <taxon>Mollusca</taxon>
        <taxon>Bivalvia</taxon>
        <taxon>Autobranchia</taxon>
        <taxon>Pteriomorphia</taxon>
        <taxon>Mytilida</taxon>
        <taxon>Mytiloidea</taxon>
        <taxon>Mytilidae</taxon>
        <taxon>Mytilinae</taxon>
        <taxon>Mytilus</taxon>
    </lineage>
</organism>
<dbReference type="PANTHER" id="PTHR22906:SF43">
    <property type="entry name" value="PROPERDIN"/>
    <property type="match status" value="1"/>
</dbReference>
<dbReference type="SUPFAM" id="SSF82895">
    <property type="entry name" value="TSP-1 type 1 repeat"/>
    <property type="match status" value="2"/>
</dbReference>
<proteinExistence type="predicted"/>
<keyword evidence="5" id="KW-1015">Disulfide bond</keyword>
<dbReference type="Gene3D" id="2.20.100.10">
    <property type="entry name" value="Thrombospondin type-1 (TSP1) repeat"/>
    <property type="match status" value="2"/>
</dbReference>
<dbReference type="PANTHER" id="PTHR22906">
    <property type="entry name" value="PROPERDIN"/>
    <property type="match status" value="1"/>
</dbReference>
<evidence type="ECO:0000313" key="6">
    <source>
        <dbReference type="EMBL" id="CAG2228803.1"/>
    </source>
</evidence>
<gene>
    <name evidence="6" type="ORF">MEDL_41726</name>
</gene>
<name>A0A8S3T4L2_MYTED</name>
<keyword evidence="7" id="KW-1185">Reference proteome</keyword>
<evidence type="ECO:0000256" key="2">
    <source>
        <dbReference type="ARBA" id="ARBA00022525"/>
    </source>
</evidence>
<comment type="subcellular location">
    <subcellularLocation>
        <location evidence="1">Secreted</location>
    </subcellularLocation>
</comment>
<evidence type="ECO:0000256" key="4">
    <source>
        <dbReference type="ARBA" id="ARBA00022737"/>
    </source>
</evidence>
<dbReference type="InterPro" id="IPR000884">
    <property type="entry name" value="TSP1_rpt"/>
</dbReference>
<reference evidence="6" key="1">
    <citation type="submission" date="2021-03" db="EMBL/GenBank/DDBJ databases">
        <authorList>
            <person name="Bekaert M."/>
        </authorList>
    </citation>
    <scope>NUCLEOTIDE SEQUENCE</scope>
</reference>
<evidence type="ECO:0000256" key="1">
    <source>
        <dbReference type="ARBA" id="ARBA00004613"/>
    </source>
</evidence>
<dbReference type="AlphaFoldDB" id="A0A8S3T4L2"/>
<dbReference type="InterPro" id="IPR036383">
    <property type="entry name" value="TSP1_rpt_sf"/>
</dbReference>
<dbReference type="SMART" id="SM00209">
    <property type="entry name" value="TSP1"/>
    <property type="match status" value="2"/>
</dbReference>
<dbReference type="Pfam" id="PF00090">
    <property type="entry name" value="TSP_1"/>
    <property type="match status" value="2"/>
</dbReference>
<keyword evidence="4" id="KW-0677">Repeat</keyword>
<comment type="caution">
    <text evidence="6">The sequence shown here is derived from an EMBL/GenBank/DDBJ whole genome shotgun (WGS) entry which is preliminary data.</text>
</comment>
<sequence>MLIYQGVPLMNDASIWGSWGSCTKTCGIGTQIRQRLNSTGDVLESETQYCNTQPCAGVQTDSWTQWSSCTKTCDIGTQTRCRYNNAVDKIEYEEQYCNTQCCPGEVGNCVIRKEPQTALGYEALTNSDSIYELESCTTNNNSRYELHIISIFGSDEVYEVSIKPRGSVIKPIILVLISFSSVHWRIDTPVGLYKVLVGGFPFGDHKAEKNSSSKCSFEATQRFDIDYSIDRVPQLIKLSNEFGPITSYTGYFDISSETTPRIILEVGGSPLQVLTRDYTYDASQLSCQSLTPPPQT</sequence>
<dbReference type="InterPro" id="IPR052065">
    <property type="entry name" value="Compl_asym_regulator"/>
</dbReference>
<dbReference type="EMBL" id="CAJPWZ010002005">
    <property type="protein sequence ID" value="CAG2228803.1"/>
    <property type="molecule type" value="Genomic_DNA"/>
</dbReference>
<dbReference type="PROSITE" id="PS50092">
    <property type="entry name" value="TSP1"/>
    <property type="match status" value="2"/>
</dbReference>
<dbReference type="OrthoDB" id="6111712at2759"/>
<keyword evidence="2" id="KW-0964">Secreted</keyword>
<evidence type="ECO:0000313" key="7">
    <source>
        <dbReference type="Proteomes" id="UP000683360"/>
    </source>
</evidence>
<protein>
    <submittedName>
        <fullName evidence="6">Uncharacterized protein</fullName>
    </submittedName>
</protein>